<dbReference type="SMART" id="SM00387">
    <property type="entry name" value="HATPase_c"/>
    <property type="match status" value="1"/>
</dbReference>
<feature type="domain" description="HAMP" evidence="14">
    <location>
        <begin position="206"/>
        <end position="258"/>
    </location>
</feature>
<dbReference type="GO" id="GO:0005524">
    <property type="term" value="F:ATP binding"/>
    <property type="evidence" value="ECO:0007669"/>
    <property type="project" value="UniProtKB-KW"/>
</dbReference>
<accession>A0A143PEY0</accession>
<dbReference type="InterPro" id="IPR005467">
    <property type="entry name" value="His_kinase_dom"/>
</dbReference>
<dbReference type="GO" id="GO:0000155">
    <property type="term" value="F:phosphorelay sensor kinase activity"/>
    <property type="evidence" value="ECO:0007669"/>
    <property type="project" value="InterPro"/>
</dbReference>
<protein>
    <recommendedName>
        <fullName evidence="3">histidine kinase</fullName>
        <ecNumber evidence="3">2.7.13.3</ecNumber>
    </recommendedName>
</protein>
<keyword evidence="10" id="KW-0472">Membrane</keyword>
<dbReference type="PANTHER" id="PTHR43065">
    <property type="entry name" value="SENSOR HISTIDINE KINASE"/>
    <property type="match status" value="1"/>
</dbReference>
<dbReference type="InterPro" id="IPR000014">
    <property type="entry name" value="PAS"/>
</dbReference>
<dbReference type="PROSITE" id="PS50112">
    <property type="entry name" value="PAS"/>
    <property type="match status" value="1"/>
</dbReference>
<dbReference type="CDD" id="cd06225">
    <property type="entry name" value="HAMP"/>
    <property type="match status" value="1"/>
</dbReference>
<dbReference type="EC" id="2.7.13.3" evidence="3"/>
<dbReference type="GO" id="GO:0016020">
    <property type="term" value="C:membrane"/>
    <property type="evidence" value="ECO:0007669"/>
    <property type="project" value="UniProtKB-SubCell"/>
</dbReference>
<dbReference type="PRINTS" id="PR00344">
    <property type="entry name" value="BCTRLSENSOR"/>
</dbReference>
<organism evidence="15 16">
    <name type="scientific">Luteitalea pratensis</name>
    <dbReference type="NCBI Taxonomy" id="1855912"/>
    <lineage>
        <taxon>Bacteria</taxon>
        <taxon>Pseudomonadati</taxon>
        <taxon>Acidobacteriota</taxon>
        <taxon>Vicinamibacteria</taxon>
        <taxon>Vicinamibacterales</taxon>
        <taxon>Vicinamibacteraceae</taxon>
        <taxon>Luteitalea</taxon>
    </lineage>
</organism>
<evidence type="ECO:0000313" key="16">
    <source>
        <dbReference type="Proteomes" id="UP000076079"/>
    </source>
</evidence>
<dbReference type="NCBIfam" id="TIGR00229">
    <property type="entry name" value="sensory_box"/>
    <property type="match status" value="1"/>
</dbReference>
<dbReference type="PANTHER" id="PTHR43065:SF46">
    <property type="entry name" value="C4-DICARBOXYLATE TRANSPORT SENSOR PROTEIN DCTB"/>
    <property type="match status" value="1"/>
</dbReference>
<evidence type="ECO:0000256" key="2">
    <source>
        <dbReference type="ARBA" id="ARBA00004370"/>
    </source>
</evidence>
<dbReference type="InterPro" id="IPR003660">
    <property type="entry name" value="HAMP_dom"/>
</dbReference>
<dbReference type="Pfam" id="PF21563">
    <property type="entry name" value="Mcp40H-20_sensor"/>
    <property type="match status" value="1"/>
</dbReference>
<feature type="domain" description="PAS" evidence="12">
    <location>
        <begin position="263"/>
        <end position="309"/>
    </location>
</feature>
<dbReference type="SUPFAM" id="SSF47384">
    <property type="entry name" value="Homodimeric domain of signal transducing histidine kinase"/>
    <property type="match status" value="1"/>
</dbReference>
<dbReference type="RefSeq" id="WP_110169078.1">
    <property type="nucleotide sequence ID" value="NZ_CP015136.1"/>
</dbReference>
<dbReference type="KEGG" id="abac:LuPra_00242"/>
<dbReference type="InterPro" id="IPR036097">
    <property type="entry name" value="HisK_dim/P_sf"/>
</dbReference>
<reference evidence="15 16" key="1">
    <citation type="journal article" date="2016" name="Genome Announc.">
        <title>First Complete Genome Sequence of a Subdivision 6 Acidobacterium Strain.</title>
        <authorList>
            <person name="Huang S."/>
            <person name="Vieira S."/>
            <person name="Bunk B."/>
            <person name="Riedel T."/>
            <person name="Sproer C."/>
            <person name="Overmann J."/>
        </authorList>
    </citation>
    <scope>NUCLEOTIDE SEQUENCE [LARGE SCALE GENOMIC DNA]</scope>
    <source>
        <strain evidence="16">DSM 100886 HEG_-6_39</strain>
    </source>
</reference>
<evidence type="ECO:0000256" key="3">
    <source>
        <dbReference type="ARBA" id="ARBA00012438"/>
    </source>
</evidence>
<dbReference type="Pfam" id="PF08448">
    <property type="entry name" value="PAS_4"/>
    <property type="match status" value="1"/>
</dbReference>
<dbReference type="Gene3D" id="6.10.340.10">
    <property type="match status" value="1"/>
</dbReference>
<evidence type="ECO:0000256" key="4">
    <source>
        <dbReference type="ARBA" id="ARBA00022553"/>
    </source>
</evidence>
<feature type="domain" description="PAC" evidence="13">
    <location>
        <begin position="332"/>
        <end position="387"/>
    </location>
</feature>
<dbReference type="CDD" id="cd00082">
    <property type="entry name" value="HisKA"/>
    <property type="match status" value="1"/>
</dbReference>
<dbReference type="SUPFAM" id="SSF55874">
    <property type="entry name" value="ATPase domain of HSP90 chaperone/DNA topoisomerase II/histidine kinase"/>
    <property type="match status" value="1"/>
</dbReference>
<comment type="subcellular location">
    <subcellularLocation>
        <location evidence="2">Membrane</location>
    </subcellularLocation>
</comment>
<keyword evidence="5 15" id="KW-0808">Transferase</keyword>
<dbReference type="Gene3D" id="1.10.287.130">
    <property type="match status" value="1"/>
</dbReference>
<evidence type="ECO:0000259" key="13">
    <source>
        <dbReference type="PROSITE" id="PS50113"/>
    </source>
</evidence>
<dbReference type="SUPFAM" id="SSF55785">
    <property type="entry name" value="PYP-like sensor domain (PAS domain)"/>
    <property type="match status" value="1"/>
</dbReference>
<keyword evidence="10" id="KW-0812">Transmembrane</keyword>
<dbReference type="InterPro" id="IPR036890">
    <property type="entry name" value="HATPase_C_sf"/>
</dbReference>
<reference evidence="16" key="2">
    <citation type="submission" date="2016-04" db="EMBL/GenBank/DDBJ databases">
        <title>First Complete Genome Sequence of a Subdivision 6 Acidobacterium.</title>
        <authorList>
            <person name="Huang S."/>
            <person name="Vieira S."/>
            <person name="Bunk B."/>
            <person name="Riedel T."/>
            <person name="Sproeer C."/>
            <person name="Overmann J."/>
        </authorList>
    </citation>
    <scope>NUCLEOTIDE SEQUENCE [LARGE SCALE GENOMIC DNA]</scope>
    <source>
        <strain evidence="16">DSM 100886 HEG_-6_39</strain>
    </source>
</reference>
<dbReference type="PROSITE" id="PS50113">
    <property type="entry name" value="PAC"/>
    <property type="match status" value="1"/>
</dbReference>
<dbReference type="STRING" id="1855912.LuPra_00242"/>
<comment type="catalytic activity">
    <reaction evidence="1">
        <text>ATP + protein L-histidine = ADP + protein N-phospho-L-histidine.</text>
        <dbReference type="EC" id="2.7.13.3"/>
    </reaction>
</comment>
<keyword evidence="16" id="KW-1185">Reference proteome</keyword>
<dbReference type="Gene3D" id="3.30.450.290">
    <property type="match status" value="1"/>
</dbReference>
<dbReference type="CDD" id="cd00130">
    <property type="entry name" value="PAS"/>
    <property type="match status" value="1"/>
</dbReference>
<dbReference type="Pfam" id="PF02518">
    <property type="entry name" value="HATPase_c"/>
    <property type="match status" value="1"/>
</dbReference>
<evidence type="ECO:0000313" key="15">
    <source>
        <dbReference type="EMBL" id="AMY07075.1"/>
    </source>
</evidence>
<evidence type="ECO:0000256" key="8">
    <source>
        <dbReference type="ARBA" id="ARBA00022840"/>
    </source>
</evidence>
<dbReference type="EMBL" id="CP015136">
    <property type="protein sequence ID" value="AMY07075.1"/>
    <property type="molecule type" value="Genomic_DNA"/>
</dbReference>
<evidence type="ECO:0000259" key="11">
    <source>
        <dbReference type="PROSITE" id="PS50109"/>
    </source>
</evidence>
<dbReference type="InterPro" id="IPR013656">
    <property type="entry name" value="PAS_4"/>
</dbReference>
<dbReference type="PROSITE" id="PS50109">
    <property type="entry name" value="HIS_KIN"/>
    <property type="match status" value="1"/>
</dbReference>
<keyword evidence="9" id="KW-0902">Two-component regulatory system</keyword>
<dbReference type="PROSITE" id="PS50885">
    <property type="entry name" value="HAMP"/>
    <property type="match status" value="1"/>
</dbReference>
<keyword evidence="7 15" id="KW-0418">Kinase</keyword>
<keyword evidence="6" id="KW-0547">Nucleotide-binding</keyword>
<dbReference type="InterPro" id="IPR000700">
    <property type="entry name" value="PAS-assoc_C"/>
</dbReference>
<dbReference type="SMART" id="SM00388">
    <property type="entry name" value="HisKA"/>
    <property type="match status" value="1"/>
</dbReference>
<dbReference type="InterPro" id="IPR035965">
    <property type="entry name" value="PAS-like_dom_sf"/>
</dbReference>
<sequence>MRPRLTSTTVGLALGITAAASIASAAGAYLYSLRHTETLIETARRDAVARSELIRGALEHAMLEDDRTLISRMIATFGREPHVINVMLLDRQGKVHFSGRPIADDDLDIASPTCQACHRYPPAARTSSRVIDTAGSQILRTVVPIRNRAECHECHDSRHAINGVLISDLDAAEIHAAAGRDLRWMVGVTAAITILLVAALGLIVRVLVLRRLQRFEAAARQIAQGNLDRRVPVTGSDTISRLAREFNTMADSVSSLVGQVQGERERLETIINSIEDGIVVLDADRKVVAANTAFITRFGTSRETLLGDSCRRDGAAACAVVDCPTMACLESGQPQIRICERHTPDGSVAWEEVHASPVTRLPDGNVHVVEVWRDISERRAAEAQLAESHKLASLGLLASGFSHELNTPLGTVLACVEGIGREMTHNGENSDWAYVRDYAATAREQVLRCRGITQQFLRMARGDPSVAQVVDVGEAMAMATRLVTPTARERGVALVLDAPGARRLRVKAAESELQHALINLLLNAVQASPPGGTVRVGATAHAGQQVTIDVSDNGCGITPEHQAHIFEPFFSMRAGGTGLGLFLSKNFVRHWGGDILVRSSVDRGSTFSIVLPAIGDTVESIPA</sequence>
<dbReference type="Proteomes" id="UP000076079">
    <property type="component" value="Chromosome"/>
</dbReference>
<dbReference type="InterPro" id="IPR003661">
    <property type="entry name" value="HisK_dim/P_dom"/>
</dbReference>
<keyword evidence="10" id="KW-1133">Transmembrane helix</keyword>
<dbReference type="InterPro" id="IPR003594">
    <property type="entry name" value="HATPase_dom"/>
</dbReference>
<dbReference type="InterPro" id="IPR004358">
    <property type="entry name" value="Sig_transdc_His_kin-like_C"/>
</dbReference>
<dbReference type="Gene3D" id="3.30.450.20">
    <property type="entry name" value="PAS domain"/>
    <property type="match status" value="1"/>
</dbReference>
<feature type="transmembrane region" description="Helical" evidence="10">
    <location>
        <begin position="184"/>
        <end position="208"/>
    </location>
</feature>
<dbReference type="AlphaFoldDB" id="A0A143PEY0"/>
<dbReference type="SMART" id="SM00304">
    <property type="entry name" value="HAMP"/>
    <property type="match status" value="1"/>
</dbReference>
<evidence type="ECO:0000259" key="14">
    <source>
        <dbReference type="PROSITE" id="PS50885"/>
    </source>
</evidence>
<dbReference type="SUPFAM" id="SSF158472">
    <property type="entry name" value="HAMP domain-like"/>
    <property type="match status" value="1"/>
</dbReference>
<dbReference type="CDD" id="cd00075">
    <property type="entry name" value="HATPase"/>
    <property type="match status" value="1"/>
</dbReference>
<evidence type="ECO:0000256" key="6">
    <source>
        <dbReference type="ARBA" id="ARBA00022741"/>
    </source>
</evidence>
<evidence type="ECO:0000256" key="7">
    <source>
        <dbReference type="ARBA" id="ARBA00022777"/>
    </source>
</evidence>
<name>A0A143PEY0_LUTPR</name>
<evidence type="ECO:0000256" key="9">
    <source>
        <dbReference type="ARBA" id="ARBA00023012"/>
    </source>
</evidence>
<dbReference type="InterPro" id="IPR048904">
    <property type="entry name" value="Mcp40H-20-like_sensor"/>
</dbReference>
<keyword evidence="4" id="KW-0597">Phosphoprotein</keyword>
<dbReference type="OrthoDB" id="1931120at2"/>
<evidence type="ECO:0000256" key="10">
    <source>
        <dbReference type="SAM" id="Phobius"/>
    </source>
</evidence>
<gene>
    <name evidence="15" type="primary">yycG_1</name>
    <name evidence="15" type="ORF">LuPra_00242</name>
</gene>
<evidence type="ECO:0000256" key="5">
    <source>
        <dbReference type="ARBA" id="ARBA00022679"/>
    </source>
</evidence>
<evidence type="ECO:0000256" key="1">
    <source>
        <dbReference type="ARBA" id="ARBA00000085"/>
    </source>
</evidence>
<feature type="domain" description="Histidine kinase" evidence="11">
    <location>
        <begin position="400"/>
        <end position="615"/>
    </location>
</feature>
<evidence type="ECO:0000259" key="12">
    <source>
        <dbReference type="PROSITE" id="PS50112"/>
    </source>
</evidence>
<dbReference type="Gene3D" id="3.30.565.10">
    <property type="entry name" value="Histidine kinase-like ATPase, C-terminal domain"/>
    <property type="match status" value="1"/>
</dbReference>
<keyword evidence="8" id="KW-0067">ATP-binding</keyword>
<proteinExistence type="predicted"/>
<dbReference type="Pfam" id="PF00672">
    <property type="entry name" value="HAMP"/>
    <property type="match status" value="1"/>
</dbReference>